<dbReference type="PANTHER" id="PTHR14859:SF1">
    <property type="entry name" value="PGAP2-INTERACTING PROTEIN"/>
    <property type="match status" value="1"/>
</dbReference>
<reference evidence="3 4" key="1">
    <citation type="submission" date="2020-02" db="EMBL/GenBank/DDBJ databases">
        <title>Complete genome sequence of the novel Campylobacter species Candidatus Campylobacter infans.</title>
        <authorList>
            <person name="Duim B."/>
            <person name="Zomer A."/>
            <person name="van der Graaf L."/>
            <person name="Wagenaar J."/>
        </authorList>
    </citation>
    <scope>NUCLEOTIDE SEQUENCE [LARGE SCALE GENOMIC DNA]</scope>
    <source>
        <strain evidence="3 4">19S00001</strain>
    </source>
</reference>
<keyword evidence="3" id="KW-0378">Hydrolase</keyword>
<dbReference type="InterPro" id="IPR051916">
    <property type="entry name" value="GPI-anchor_lipid_remodeler"/>
</dbReference>
<evidence type="ECO:0000256" key="1">
    <source>
        <dbReference type="SAM" id="SignalP"/>
    </source>
</evidence>
<gene>
    <name evidence="3" type="ORF">CINF_0697</name>
</gene>
<dbReference type="InterPro" id="IPR005135">
    <property type="entry name" value="Endo/exonuclease/phosphatase"/>
</dbReference>
<dbReference type="Proteomes" id="UP000509414">
    <property type="component" value="Chromosome"/>
</dbReference>
<dbReference type="EMBL" id="CP049075">
    <property type="protein sequence ID" value="QLI05218.1"/>
    <property type="molecule type" value="Genomic_DNA"/>
</dbReference>
<keyword evidence="4" id="KW-1185">Reference proteome</keyword>
<keyword evidence="3" id="KW-0255">Endonuclease</keyword>
<organism evidence="3 4">
    <name type="scientific">Candidatus Campylobacter infans</name>
    <dbReference type="NCBI Taxonomy" id="2561898"/>
    <lineage>
        <taxon>Bacteria</taxon>
        <taxon>Pseudomonadati</taxon>
        <taxon>Campylobacterota</taxon>
        <taxon>Epsilonproteobacteria</taxon>
        <taxon>Campylobacterales</taxon>
        <taxon>Campylobacteraceae</taxon>
        <taxon>Campylobacter</taxon>
    </lineage>
</organism>
<dbReference type="GO" id="GO:0004527">
    <property type="term" value="F:exonuclease activity"/>
    <property type="evidence" value="ECO:0007669"/>
    <property type="project" value="UniProtKB-KW"/>
</dbReference>
<protein>
    <submittedName>
        <fullName evidence="3">Endonuclease/exonuclease/phosphatase</fullName>
    </submittedName>
</protein>
<keyword evidence="3" id="KW-0540">Nuclease</keyword>
<feature type="domain" description="Endonuclease/exonuclease/phosphatase" evidence="2">
    <location>
        <begin position="54"/>
        <end position="225"/>
    </location>
</feature>
<keyword evidence="1" id="KW-0732">Signal</keyword>
<evidence type="ECO:0000313" key="4">
    <source>
        <dbReference type="Proteomes" id="UP000509414"/>
    </source>
</evidence>
<dbReference type="KEGG" id="cinf:CINF_0697"/>
<proteinExistence type="predicted"/>
<dbReference type="PANTHER" id="PTHR14859">
    <property type="entry name" value="CALCOFLUOR WHITE HYPERSENSITIVE PROTEIN PRECURSOR"/>
    <property type="match status" value="1"/>
</dbReference>
<evidence type="ECO:0000259" key="2">
    <source>
        <dbReference type="Pfam" id="PF03372"/>
    </source>
</evidence>
<dbReference type="GO" id="GO:0004519">
    <property type="term" value="F:endonuclease activity"/>
    <property type="evidence" value="ECO:0007669"/>
    <property type="project" value="UniProtKB-KW"/>
</dbReference>
<dbReference type="GO" id="GO:0016020">
    <property type="term" value="C:membrane"/>
    <property type="evidence" value="ECO:0007669"/>
    <property type="project" value="GOC"/>
</dbReference>
<dbReference type="AlphaFoldDB" id="A0A7H9CIW9"/>
<dbReference type="RefSeq" id="WP_179975766.1">
    <property type="nucleotide sequence ID" value="NZ_CP049075.1"/>
</dbReference>
<dbReference type="Gene3D" id="3.60.10.10">
    <property type="entry name" value="Endonuclease/exonuclease/phosphatase"/>
    <property type="match status" value="1"/>
</dbReference>
<dbReference type="GO" id="GO:0006506">
    <property type="term" value="P:GPI anchor biosynthetic process"/>
    <property type="evidence" value="ECO:0007669"/>
    <property type="project" value="TreeGrafter"/>
</dbReference>
<accession>A0A7H9CIW9</accession>
<dbReference type="InterPro" id="IPR036691">
    <property type="entry name" value="Endo/exonu/phosph_ase_sf"/>
</dbReference>
<keyword evidence="3" id="KW-0269">Exonuclease</keyword>
<sequence length="430" mass="48114">MLKILCIFLCIFALNLGANNLKIATFNTQNLFDGKIDGSEYSEFKNGSWGMGQYTHKLNQITTILLDLNADIIALQEIENEGVLKDLAQKTGYKFYKFATLNSRSPVGLGFLSRLPFTTTKKFIVDGVKTRPILMVCVDFKELCLFNAHLPAYKNDISQRKKAANTLINAAKNRKKSIILGDLNSQRGYGFLLENLTGYKNLWDTKSAPTNKNAIDHILLSDDLFDTKKNNATFGYKNASFNVFKARIKASDHSPLYASLTSDSASFSNHQAPPQSKILNLKNATSVDEIYKSKITPHQITLTASFCDNHGCALSDENGRGIYAYKLKANEGDKLTLIAKKTSVYKGNLELRDYEILNSQKATSKPKFYSLKNARSGDVLFVKLNIQNGYATLDGKNYKIYSLSGKKSGKQKAQKAMFWIFEGQKELIIK</sequence>
<name>A0A7H9CIW9_9BACT</name>
<feature type="signal peptide" evidence="1">
    <location>
        <begin position="1"/>
        <end position="18"/>
    </location>
</feature>
<dbReference type="SUPFAM" id="SSF56219">
    <property type="entry name" value="DNase I-like"/>
    <property type="match status" value="1"/>
</dbReference>
<evidence type="ECO:0000313" key="3">
    <source>
        <dbReference type="EMBL" id="QLI05218.1"/>
    </source>
</evidence>
<feature type="chain" id="PRO_5028927527" evidence="1">
    <location>
        <begin position="19"/>
        <end position="430"/>
    </location>
</feature>
<dbReference type="Pfam" id="PF03372">
    <property type="entry name" value="Exo_endo_phos"/>
    <property type="match status" value="1"/>
</dbReference>